<evidence type="ECO:0000313" key="3">
    <source>
        <dbReference type="Proteomes" id="UP000269721"/>
    </source>
</evidence>
<proteinExistence type="predicted"/>
<accession>A0A4P9WE31</accession>
<dbReference type="EMBL" id="KZ995291">
    <property type="protein sequence ID" value="RKO90971.1"/>
    <property type="molecule type" value="Genomic_DNA"/>
</dbReference>
<evidence type="ECO:0000256" key="1">
    <source>
        <dbReference type="SAM" id="MobiDB-lite"/>
    </source>
</evidence>
<organism evidence="2 3">
    <name type="scientific">Blyttiomyces helicus</name>
    <dbReference type="NCBI Taxonomy" id="388810"/>
    <lineage>
        <taxon>Eukaryota</taxon>
        <taxon>Fungi</taxon>
        <taxon>Fungi incertae sedis</taxon>
        <taxon>Chytridiomycota</taxon>
        <taxon>Chytridiomycota incertae sedis</taxon>
        <taxon>Chytridiomycetes</taxon>
        <taxon>Chytridiomycetes incertae sedis</taxon>
        <taxon>Blyttiomyces</taxon>
    </lineage>
</organism>
<protein>
    <submittedName>
        <fullName evidence="2">Uncharacterized protein</fullName>
    </submittedName>
</protein>
<sequence length="218" mass="23961">MRRLSRPQTPKKADFHPLTLVLARTAKASDREEAPRVFAIKNAITPPAAPPAIAAVCGDEEGEERGIGEADEDAGGVAAGEGSAGGNHQISNPIDASYPIARIAHTAPYRPTPMSKKSKLRLKRRQNLMIVNSERSSFGGLRMGMEWEFEEWRKRDRLARVAVALHLPEELGKRAPEVLGADKHPHIEGKLMVRTVQIPAISSRAKWWDLLTARISGK</sequence>
<evidence type="ECO:0000313" key="2">
    <source>
        <dbReference type="EMBL" id="RKO90971.1"/>
    </source>
</evidence>
<gene>
    <name evidence="2" type="ORF">BDK51DRAFT_43870</name>
</gene>
<dbReference type="Proteomes" id="UP000269721">
    <property type="component" value="Unassembled WGS sequence"/>
</dbReference>
<keyword evidence="3" id="KW-1185">Reference proteome</keyword>
<name>A0A4P9WE31_9FUNG</name>
<feature type="region of interest" description="Disordered" evidence="1">
    <location>
        <begin position="72"/>
        <end position="92"/>
    </location>
</feature>
<dbReference type="AlphaFoldDB" id="A0A4P9WE31"/>
<reference evidence="3" key="1">
    <citation type="journal article" date="2018" name="Nat. Microbiol.">
        <title>Leveraging single-cell genomics to expand the fungal tree of life.</title>
        <authorList>
            <person name="Ahrendt S.R."/>
            <person name="Quandt C.A."/>
            <person name="Ciobanu D."/>
            <person name="Clum A."/>
            <person name="Salamov A."/>
            <person name="Andreopoulos B."/>
            <person name="Cheng J.F."/>
            <person name="Woyke T."/>
            <person name="Pelin A."/>
            <person name="Henrissat B."/>
            <person name="Reynolds N.K."/>
            <person name="Benny G.L."/>
            <person name="Smith M.E."/>
            <person name="James T.Y."/>
            <person name="Grigoriev I.V."/>
        </authorList>
    </citation>
    <scope>NUCLEOTIDE SEQUENCE [LARGE SCALE GENOMIC DNA]</scope>
</reference>